<dbReference type="VEuPathDB" id="FungiDB:VP01_5096g1"/>
<name>A0A0L6UM13_9BASI</name>
<protein>
    <submittedName>
        <fullName evidence="1">Uncharacterized protein</fullName>
    </submittedName>
</protein>
<dbReference type="OrthoDB" id="2512596at2759"/>
<comment type="caution">
    <text evidence="1">The sequence shown here is derived from an EMBL/GenBank/DDBJ whole genome shotgun (WGS) entry which is preliminary data.</text>
</comment>
<reference evidence="1 2" key="1">
    <citation type="submission" date="2015-08" db="EMBL/GenBank/DDBJ databases">
        <title>Next Generation Sequencing and Analysis of the Genome of Puccinia sorghi L Schw, the Causal Agent of Maize Common Rust.</title>
        <authorList>
            <person name="Rochi L."/>
            <person name="Burguener G."/>
            <person name="Darino M."/>
            <person name="Turjanski A."/>
            <person name="Kreff E."/>
            <person name="Dieguez M.J."/>
            <person name="Sacco F."/>
        </authorList>
    </citation>
    <scope>NUCLEOTIDE SEQUENCE [LARGE SCALE GENOMIC DNA]</scope>
    <source>
        <strain evidence="1 2">RO10H11247</strain>
    </source>
</reference>
<dbReference type="Proteomes" id="UP000037035">
    <property type="component" value="Unassembled WGS sequence"/>
</dbReference>
<proteinExistence type="predicted"/>
<accession>A0A0L6UM13</accession>
<sequence>MSLITLWIEAGDPKSRIILESGASAHIFNDRCFFKKLELGNLDVVVIPMDQHTEKDIKKGQKQEYYFRFRISAQNNP</sequence>
<dbReference type="EMBL" id="LAVV01010271">
    <property type="protein sequence ID" value="KNZ49312.1"/>
    <property type="molecule type" value="Genomic_DNA"/>
</dbReference>
<keyword evidence="2" id="KW-1185">Reference proteome</keyword>
<feature type="non-terminal residue" evidence="1">
    <location>
        <position position="77"/>
    </location>
</feature>
<gene>
    <name evidence="1" type="ORF">VP01_5096g1</name>
</gene>
<dbReference type="AlphaFoldDB" id="A0A0L6UM13"/>
<evidence type="ECO:0000313" key="1">
    <source>
        <dbReference type="EMBL" id="KNZ49312.1"/>
    </source>
</evidence>
<organism evidence="1 2">
    <name type="scientific">Puccinia sorghi</name>
    <dbReference type="NCBI Taxonomy" id="27349"/>
    <lineage>
        <taxon>Eukaryota</taxon>
        <taxon>Fungi</taxon>
        <taxon>Dikarya</taxon>
        <taxon>Basidiomycota</taxon>
        <taxon>Pucciniomycotina</taxon>
        <taxon>Pucciniomycetes</taxon>
        <taxon>Pucciniales</taxon>
        <taxon>Pucciniaceae</taxon>
        <taxon>Puccinia</taxon>
    </lineage>
</organism>
<evidence type="ECO:0000313" key="2">
    <source>
        <dbReference type="Proteomes" id="UP000037035"/>
    </source>
</evidence>